<dbReference type="EMBL" id="LR796247">
    <property type="protein sequence ID" value="CAB4131582.1"/>
    <property type="molecule type" value="Genomic_DNA"/>
</dbReference>
<gene>
    <name evidence="1" type="ORF">UFOVP132_158</name>
</gene>
<sequence length="51" mass="6191">MKTLKSVLTKWETMTEFERMVADDMVKQGYDYLDPADIQEFWRELIATWTE</sequence>
<name>A0A6J5LDH6_9CAUD</name>
<proteinExistence type="predicted"/>
<reference evidence="1" key="1">
    <citation type="submission" date="2020-04" db="EMBL/GenBank/DDBJ databases">
        <authorList>
            <person name="Chiriac C."/>
            <person name="Salcher M."/>
            <person name="Ghai R."/>
            <person name="Kavagutti S V."/>
        </authorList>
    </citation>
    <scope>NUCLEOTIDE SEQUENCE</scope>
</reference>
<organism evidence="1">
    <name type="scientific">uncultured Caudovirales phage</name>
    <dbReference type="NCBI Taxonomy" id="2100421"/>
    <lineage>
        <taxon>Viruses</taxon>
        <taxon>Duplodnaviria</taxon>
        <taxon>Heunggongvirae</taxon>
        <taxon>Uroviricota</taxon>
        <taxon>Caudoviricetes</taxon>
        <taxon>Peduoviridae</taxon>
        <taxon>Maltschvirus</taxon>
        <taxon>Maltschvirus maltsch</taxon>
    </lineage>
</organism>
<evidence type="ECO:0000313" key="1">
    <source>
        <dbReference type="EMBL" id="CAB4131582.1"/>
    </source>
</evidence>
<accession>A0A6J5LDH6</accession>
<protein>
    <submittedName>
        <fullName evidence="1">Uncharacterized protein</fullName>
    </submittedName>
</protein>